<dbReference type="Gene3D" id="2.10.260.10">
    <property type="match status" value="1"/>
</dbReference>
<dbReference type="SMART" id="SM00966">
    <property type="entry name" value="SpoVT_AbrB"/>
    <property type="match status" value="1"/>
</dbReference>
<dbReference type="GO" id="GO:0003677">
    <property type="term" value="F:DNA binding"/>
    <property type="evidence" value="ECO:0007669"/>
    <property type="project" value="InterPro"/>
</dbReference>
<dbReference type="InterPro" id="IPR007159">
    <property type="entry name" value="SpoVT-AbrB_dom"/>
</dbReference>
<evidence type="ECO:0000259" key="1">
    <source>
        <dbReference type="SMART" id="SM00966"/>
    </source>
</evidence>
<name>A0A484HH07_9BACT</name>
<dbReference type="EMBL" id="CAACVI010000034">
    <property type="protein sequence ID" value="VEN74549.1"/>
    <property type="molecule type" value="Genomic_DNA"/>
</dbReference>
<reference evidence="2" key="1">
    <citation type="submission" date="2019-01" db="EMBL/GenBank/DDBJ databases">
        <authorList>
            <consortium name="Genoscope - CEA"/>
            <person name="William W."/>
        </authorList>
    </citation>
    <scope>NUCLEOTIDE SEQUENCE</scope>
    <source>
        <strain evidence="2">CR-1</strain>
    </source>
</reference>
<proteinExistence type="predicted"/>
<sequence>MQTVTVSPKFQVALPQNVIKSMDLKPGQKMQVIEYEGRIELIPDMDISELRGFVKGINTEFDRERDRV</sequence>
<dbReference type="AlphaFoldDB" id="A0A484HH07"/>
<evidence type="ECO:0000313" key="2">
    <source>
        <dbReference type="EMBL" id="VEN74549.1"/>
    </source>
</evidence>
<dbReference type="InterPro" id="IPR037914">
    <property type="entry name" value="SpoVT-AbrB_sf"/>
</dbReference>
<dbReference type="SUPFAM" id="SSF89447">
    <property type="entry name" value="AbrB/MazE/MraZ-like"/>
    <property type="match status" value="1"/>
</dbReference>
<accession>A0A484HH07</accession>
<organism evidence="2">
    <name type="scientific">uncultured Desulfobacteraceae bacterium</name>
    <dbReference type="NCBI Taxonomy" id="218296"/>
    <lineage>
        <taxon>Bacteria</taxon>
        <taxon>Pseudomonadati</taxon>
        <taxon>Thermodesulfobacteriota</taxon>
        <taxon>Desulfobacteria</taxon>
        <taxon>Desulfobacterales</taxon>
        <taxon>Desulfobacteraceae</taxon>
        <taxon>environmental samples</taxon>
    </lineage>
</organism>
<feature type="domain" description="SpoVT-AbrB" evidence="1">
    <location>
        <begin position="4"/>
        <end position="49"/>
    </location>
</feature>
<protein>
    <submittedName>
        <fullName evidence="2">AbrB family transcriptional regulator</fullName>
    </submittedName>
</protein>
<dbReference type="NCBIfam" id="TIGR01439">
    <property type="entry name" value="lp_hng_hel_AbrB"/>
    <property type="match status" value="1"/>
</dbReference>
<gene>
    <name evidence="2" type="ORF">EPICR_40131</name>
</gene>